<dbReference type="GO" id="GO:0009306">
    <property type="term" value="P:protein secretion"/>
    <property type="evidence" value="ECO:0007669"/>
    <property type="project" value="InterPro"/>
</dbReference>
<dbReference type="RefSeq" id="WP_113893121.1">
    <property type="nucleotide sequence ID" value="NZ_JANJGA010000004.1"/>
</dbReference>
<dbReference type="GO" id="GO:0015627">
    <property type="term" value="C:type II protein secretion system complex"/>
    <property type="evidence" value="ECO:0007669"/>
    <property type="project" value="TreeGrafter"/>
</dbReference>
<gene>
    <name evidence="8" type="ORF">CRU91_02625</name>
</gene>
<dbReference type="Gene3D" id="3.55.50.30">
    <property type="match status" value="1"/>
</dbReference>
<dbReference type="InterPro" id="IPR049371">
    <property type="entry name" value="GspD-like_N0"/>
</dbReference>
<evidence type="ECO:0000256" key="3">
    <source>
        <dbReference type="ARBA" id="ARBA00022729"/>
    </source>
</evidence>
<evidence type="ECO:0000256" key="4">
    <source>
        <dbReference type="ARBA" id="ARBA00023136"/>
    </source>
</evidence>
<evidence type="ECO:0000256" key="2">
    <source>
        <dbReference type="ARBA" id="ARBA00022692"/>
    </source>
</evidence>
<dbReference type="PRINTS" id="PR00811">
    <property type="entry name" value="BCTERIALGSPD"/>
</dbReference>
<name>A0A366MWI3_9BACT</name>
<organism evidence="8 9">
    <name type="scientific">Aliarcobacter vitoriensis</name>
    <dbReference type="NCBI Taxonomy" id="2011099"/>
    <lineage>
        <taxon>Bacteria</taxon>
        <taxon>Pseudomonadati</taxon>
        <taxon>Campylobacterota</taxon>
        <taxon>Epsilonproteobacteria</taxon>
        <taxon>Campylobacterales</taxon>
        <taxon>Arcobacteraceae</taxon>
        <taxon>Aliarcobacter</taxon>
    </lineage>
</organism>
<dbReference type="Gene3D" id="3.30.1370.120">
    <property type="match status" value="1"/>
</dbReference>
<reference evidence="8 9" key="1">
    <citation type="submission" date="2017-10" db="EMBL/GenBank/DDBJ databases">
        <title>Genomics of the genus Arcobacter.</title>
        <authorList>
            <person name="Perez-Cataluna A."/>
            <person name="Figueras M.J."/>
        </authorList>
    </citation>
    <scope>NUCLEOTIDE SEQUENCE [LARGE SCALE GENOMIC DNA]</scope>
    <source>
        <strain evidence="8 9">CECT 9230</strain>
    </source>
</reference>
<evidence type="ECO:0000256" key="5">
    <source>
        <dbReference type="RuleBase" id="RU004003"/>
    </source>
</evidence>
<evidence type="ECO:0000256" key="1">
    <source>
        <dbReference type="ARBA" id="ARBA00004370"/>
    </source>
</evidence>
<evidence type="ECO:0000313" key="8">
    <source>
        <dbReference type="EMBL" id="RBQ29839.1"/>
    </source>
</evidence>
<dbReference type="Proteomes" id="UP000252669">
    <property type="component" value="Unassembled WGS sequence"/>
</dbReference>
<dbReference type="AlphaFoldDB" id="A0A366MWI3"/>
<keyword evidence="2" id="KW-0812">Transmembrane</keyword>
<dbReference type="EMBL" id="PDKB01000003">
    <property type="protein sequence ID" value="RBQ29839.1"/>
    <property type="molecule type" value="Genomic_DNA"/>
</dbReference>
<evidence type="ECO:0000313" key="9">
    <source>
        <dbReference type="Proteomes" id="UP000252669"/>
    </source>
</evidence>
<dbReference type="PANTHER" id="PTHR30332">
    <property type="entry name" value="PROBABLE GENERAL SECRETION PATHWAY PROTEIN D"/>
    <property type="match status" value="1"/>
</dbReference>
<sequence length="487" mass="54485">MKKFLKIFFILIISTNCFSSDKIDINFSNLHLNELIKISSKILNKDILVSENFDIKVNFFSNRSVKKSELLNILKSTLNDNGYMLEDNGTFLKIVKIQEPKKEPYSTKIYELKNVDGENILKILTTLIDKNSFENEHIKPIVTLDSESNSIILMGVETELNKLTNLLDDIDKQKSQVYIQAKIIEVNNEMVNKIGLSYGILRANSSSDGIMAISTNLNGGSNALNEAISSFAWNIGNLNIKSGIAFGASLNLLRQQGAVDIVSEPSILAINNKESFIYVGEKISVQTSSTVTDGGTQRTNFQREDVGLTLKVKPRVASDEKLTLEISALIEGIKLKSVGVGDNPDTHKKEINTTAILNNGESVIIGGLIENKSENVEDKVPLLGDIPVVGNIFRNEANVNKKNNLVIIVTPYLVPKNKDLTYIRDKLTELKSLEDRYLEESLQSLQHNKEEKKDKVVTISQKDNLNEKTLHEKRLKEFFEDHSNNGL</sequence>
<dbReference type="PANTHER" id="PTHR30332:SF24">
    <property type="entry name" value="SECRETIN GSPD-RELATED"/>
    <property type="match status" value="1"/>
</dbReference>
<dbReference type="OrthoDB" id="9775455at2"/>
<dbReference type="Pfam" id="PF00263">
    <property type="entry name" value="Secretin"/>
    <property type="match status" value="1"/>
</dbReference>
<protein>
    <submittedName>
        <fullName evidence="8">General secretion pathway protein GspD</fullName>
    </submittedName>
</protein>
<keyword evidence="4" id="KW-0472">Membrane</keyword>
<accession>A0A366MWI3</accession>
<proteinExistence type="inferred from homology"/>
<keyword evidence="9" id="KW-1185">Reference proteome</keyword>
<feature type="domain" description="Type II/III secretion system secretin-like" evidence="6">
    <location>
        <begin position="253"/>
        <end position="414"/>
    </location>
</feature>
<feature type="domain" description="GspD-like N0" evidence="7">
    <location>
        <begin position="25"/>
        <end position="94"/>
    </location>
</feature>
<evidence type="ECO:0000259" key="6">
    <source>
        <dbReference type="Pfam" id="PF00263"/>
    </source>
</evidence>
<comment type="subcellular location">
    <subcellularLocation>
        <location evidence="1">Membrane</location>
    </subcellularLocation>
</comment>
<dbReference type="InterPro" id="IPR038591">
    <property type="entry name" value="NolW-like_sf"/>
</dbReference>
<dbReference type="InterPro" id="IPR050810">
    <property type="entry name" value="Bact_Secretion_Sys_Channel"/>
</dbReference>
<dbReference type="InterPro" id="IPR004846">
    <property type="entry name" value="T2SS/T3SS_dom"/>
</dbReference>
<comment type="similarity">
    <text evidence="5">Belongs to the bacterial secretin family.</text>
</comment>
<dbReference type="InterPro" id="IPR001775">
    <property type="entry name" value="GspD/PilQ"/>
</dbReference>
<comment type="caution">
    <text evidence="8">The sequence shown here is derived from an EMBL/GenBank/DDBJ whole genome shotgun (WGS) entry which is preliminary data.</text>
</comment>
<evidence type="ECO:0000259" key="7">
    <source>
        <dbReference type="Pfam" id="PF21305"/>
    </source>
</evidence>
<dbReference type="GO" id="GO:0016020">
    <property type="term" value="C:membrane"/>
    <property type="evidence" value="ECO:0007669"/>
    <property type="project" value="UniProtKB-SubCell"/>
</dbReference>
<dbReference type="Pfam" id="PF21305">
    <property type="entry name" value="type_II_gspD_N0"/>
    <property type="match status" value="1"/>
</dbReference>
<keyword evidence="3" id="KW-0732">Signal</keyword>